<keyword evidence="5" id="KW-0560">Oxidoreductase</keyword>
<dbReference type="GO" id="GO:0006635">
    <property type="term" value="P:fatty acid beta-oxidation"/>
    <property type="evidence" value="ECO:0007669"/>
    <property type="project" value="InterPro"/>
</dbReference>
<evidence type="ECO:0000256" key="5">
    <source>
        <dbReference type="RuleBase" id="RU362125"/>
    </source>
</evidence>
<dbReference type="InterPro" id="IPR045008">
    <property type="entry name" value="ACX4-like"/>
</dbReference>
<evidence type="ECO:0000313" key="10">
    <source>
        <dbReference type="Proteomes" id="UP001224412"/>
    </source>
</evidence>
<dbReference type="InterPro" id="IPR037069">
    <property type="entry name" value="AcylCoA_DH/ox_N_sf"/>
</dbReference>
<dbReference type="SUPFAM" id="SSF47203">
    <property type="entry name" value="Acyl-CoA dehydrogenase C-terminal domain-like"/>
    <property type="match status" value="1"/>
</dbReference>
<sequence length="391" mass="42651">MSTNPLATGTDLLGVFNDIPEADLNAWKRAASLREPVEAVINDYWQRAEIPFDLIPEIVERDLLTDGLDVPGHETLSHLGSGLTLMEVARIDGSVATILAVQAGLAMRSIDMCGSQEQKDKYLPKMATGELLGAFALTEPDHGSDSIALETTAARDGDEWVLNGEKKWIGLGKGGDISVVWARTEDGEVSGFIVPQDAKGYDAQVIENKISLRAIHQAHIKLNDVRIPAENQLQNAKTFKDTAAVLMATRTGVAWIALGAAIACYEKAREYADERIQFGRRLSESQIIQQRLVDMQLEISQMMLLNRYIAELNASGKLTGEQASFNKLRCTRGARKVAADARDMLGGVGILLDNNIARHFADTEAYHTYEGTDTVQSLIIGKKITGVGAFK</sequence>
<evidence type="ECO:0000259" key="8">
    <source>
        <dbReference type="Pfam" id="PF02771"/>
    </source>
</evidence>
<dbReference type="InterPro" id="IPR006089">
    <property type="entry name" value="Acyl-CoA_DH_CS"/>
</dbReference>
<dbReference type="Gene3D" id="1.10.540.10">
    <property type="entry name" value="Acyl-CoA dehydrogenase/oxidase, N-terminal domain"/>
    <property type="match status" value="1"/>
</dbReference>
<dbReference type="RefSeq" id="WP_284575288.1">
    <property type="nucleotide sequence ID" value="NZ_JASNUC010000007.1"/>
</dbReference>
<dbReference type="InterPro" id="IPR009100">
    <property type="entry name" value="AcylCoA_DH/oxidase_NM_dom_sf"/>
</dbReference>
<protein>
    <submittedName>
        <fullName evidence="9">Acyl-CoA dehydrogenase family protein</fullName>
    </submittedName>
</protein>
<evidence type="ECO:0000256" key="1">
    <source>
        <dbReference type="ARBA" id="ARBA00001974"/>
    </source>
</evidence>
<comment type="similarity">
    <text evidence="2 5">Belongs to the acyl-CoA dehydrogenase family.</text>
</comment>
<dbReference type="InterPro" id="IPR036250">
    <property type="entry name" value="AcylCo_DH-like_C"/>
</dbReference>
<feature type="domain" description="Acyl-CoA oxidase/dehydrogenase middle" evidence="7">
    <location>
        <begin position="134"/>
        <end position="225"/>
    </location>
</feature>
<dbReference type="PROSITE" id="PS00073">
    <property type="entry name" value="ACYL_COA_DH_2"/>
    <property type="match status" value="1"/>
</dbReference>
<proteinExistence type="inferred from homology"/>
<name>A0AAP4F528_9CORY</name>
<dbReference type="Gene3D" id="2.40.110.10">
    <property type="entry name" value="Butyryl-CoA Dehydrogenase, subunit A, domain 2"/>
    <property type="match status" value="1"/>
</dbReference>
<keyword evidence="3 5" id="KW-0285">Flavoprotein</keyword>
<dbReference type="Proteomes" id="UP001224412">
    <property type="component" value="Unassembled WGS sequence"/>
</dbReference>
<dbReference type="SUPFAM" id="SSF56645">
    <property type="entry name" value="Acyl-CoA dehydrogenase NM domain-like"/>
    <property type="match status" value="1"/>
</dbReference>
<dbReference type="Gene3D" id="1.20.140.10">
    <property type="entry name" value="Butyryl-CoA Dehydrogenase, subunit A, domain 3"/>
    <property type="match status" value="1"/>
</dbReference>
<dbReference type="AlphaFoldDB" id="A0AAP4F528"/>
<gene>
    <name evidence="9" type="ORF">QPX42_02700</name>
</gene>
<dbReference type="PANTHER" id="PTHR43188:SF1">
    <property type="entry name" value="ACYL-COA DEHYDROGENASE"/>
    <property type="match status" value="1"/>
</dbReference>
<evidence type="ECO:0000256" key="2">
    <source>
        <dbReference type="ARBA" id="ARBA00009347"/>
    </source>
</evidence>
<dbReference type="GO" id="GO:0003995">
    <property type="term" value="F:acyl-CoA dehydrogenase activity"/>
    <property type="evidence" value="ECO:0007669"/>
    <property type="project" value="InterPro"/>
</dbReference>
<dbReference type="Pfam" id="PF02771">
    <property type="entry name" value="Acyl-CoA_dh_N"/>
    <property type="match status" value="1"/>
</dbReference>
<accession>A0AAP4F528</accession>
<comment type="cofactor">
    <cofactor evidence="1 5">
        <name>FAD</name>
        <dbReference type="ChEBI" id="CHEBI:57692"/>
    </cofactor>
</comment>
<evidence type="ECO:0000313" key="9">
    <source>
        <dbReference type="EMBL" id="MDK4306464.1"/>
    </source>
</evidence>
<comment type="caution">
    <text evidence="9">The sequence shown here is derived from an EMBL/GenBank/DDBJ whole genome shotgun (WGS) entry which is preliminary data.</text>
</comment>
<dbReference type="InterPro" id="IPR046373">
    <property type="entry name" value="Acyl-CoA_Oxase/DH_mid-dom_sf"/>
</dbReference>
<dbReference type="PANTHER" id="PTHR43188">
    <property type="entry name" value="ACYL-COENZYME A OXIDASE"/>
    <property type="match status" value="1"/>
</dbReference>
<dbReference type="GO" id="GO:0050660">
    <property type="term" value="F:flavin adenine dinucleotide binding"/>
    <property type="evidence" value="ECO:0007669"/>
    <property type="project" value="InterPro"/>
</dbReference>
<dbReference type="Pfam" id="PF02770">
    <property type="entry name" value="Acyl-CoA_dh_M"/>
    <property type="match status" value="1"/>
</dbReference>
<evidence type="ECO:0000259" key="6">
    <source>
        <dbReference type="Pfam" id="PF00441"/>
    </source>
</evidence>
<feature type="domain" description="Acyl-CoA dehydrogenase/oxidase N-terminal" evidence="8">
    <location>
        <begin position="34"/>
        <end position="130"/>
    </location>
</feature>
<dbReference type="InterPro" id="IPR006091">
    <property type="entry name" value="Acyl-CoA_Oxase/DH_mid-dom"/>
</dbReference>
<dbReference type="EMBL" id="JASNVH010000003">
    <property type="protein sequence ID" value="MDK4306464.1"/>
    <property type="molecule type" value="Genomic_DNA"/>
</dbReference>
<keyword evidence="4 5" id="KW-0274">FAD</keyword>
<dbReference type="InterPro" id="IPR009075">
    <property type="entry name" value="AcylCo_DH/oxidase_C"/>
</dbReference>
<organism evidence="9 10">
    <name type="scientific">Corynebacterium pseudodiphtheriticum</name>
    <dbReference type="NCBI Taxonomy" id="37637"/>
    <lineage>
        <taxon>Bacteria</taxon>
        <taxon>Bacillati</taxon>
        <taxon>Actinomycetota</taxon>
        <taxon>Actinomycetes</taxon>
        <taxon>Mycobacteriales</taxon>
        <taxon>Corynebacteriaceae</taxon>
        <taxon>Corynebacterium</taxon>
    </lineage>
</organism>
<evidence type="ECO:0000256" key="3">
    <source>
        <dbReference type="ARBA" id="ARBA00022630"/>
    </source>
</evidence>
<dbReference type="Pfam" id="PF00441">
    <property type="entry name" value="Acyl-CoA_dh_1"/>
    <property type="match status" value="1"/>
</dbReference>
<dbReference type="InterPro" id="IPR013786">
    <property type="entry name" value="AcylCoA_DH/ox_N"/>
</dbReference>
<evidence type="ECO:0000259" key="7">
    <source>
        <dbReference type="Pfam" id="PF02770"/>
    </source>
</evidence>
<feature type="domain" description="Acyl-CoA dehydrogenase/oxidase C-terminal" evidence="6">
    <location>
        <begin position="244"/>
        <end position="384"/>
    </location>
</feature>
<evidence type="ECO:0000256" key="4">
    <source>
        <dbReference type="ARBA" id="ARBA00022827"/>
    </source>
</evidence>
<reference evidence="9" key="1">
    <citation type="submission" date="2023-05" db="EMBL/GenBank/DDBJ databases">
        <title>Metabolic capabilities are highly conserved among human nasal-associated Corynebacterium species in pangenomic analyses.</title>
        <authorList>
            <person name="Tran T.H."/>
            <person name="Roberts A.Q."/>
            <person name="Escapa I.F."/>
            <person name="Gao W."/>
            <person name="Conlan S."/>
            <person name="Kong H."/>
            <person name="Segre J.A."/>
            <person name="Kelly M.S."/>
            <person name="Lemon K.P."/>
        </authorList>
    </citation>
    <scope>NUCLEOTIDE SEQUENCE</scope>
    <source>
        <strain evidence="9">KPL2773</strain>
    </source>
</reference>